<dbReference type="InterPro" id="IPR011042">
    <property type="entry name" value="6-blade_b-propeller_TolB-like"/>
</dbReference>
<evidence type="ECO:0000259" key="1">
    <source>
        <dbReference type="PROSITE" id="PS50853"/>
    </source>
</evidence>
<sequence>MFFTKKGLTVLLCLLAFVCFIQCSDNIIAGNTSDVGNVKGKLTKTNGSPAAGVTVYFYPVNNNPREGLAKRMAAVDSTTTDADGNYADSLADGTYNLIAGDDTTGAYEDSITIAGDTATVSDTLKPFGSVAGVIKLQPGDDARTVFILAIGTNKWTAPTNAAGDFSLASMAEGRYPVRFLSTLDKYEPLDTFLTVQAGTDLILPDSIELPLKIPTPTGLTIHYDTLKQIVTLSWNKMDTAKVMAYNVYRKNSRVDSAEVKTTTVPIQDTVFIDSTGVQDETYIYRVSSVNAGEEEGAKTAGDTVQITSMFTATVSIIKGYATGIDGNFGGMARGVIDKSGNFYIVDNINKWLQKLSSTGNFIYKVDSFSMPISITNHSDSSLFICDHNTRKIIKTNLNGVIDTIFSTIGRPSGVCTRSDSVFISSDSGIVIHDLNGNQLNALRYSFSASLSQPNIIASDNGKLYVVEDRGAFEINFQAQTVKNIWSFSDQYANQQAMLCQYDGDTLAIITSGGNAPFFSSLYLININGALIAKCKMRYGIGGITKAPAALIGFSSDGKILSLAR</sequence>
<protein>
    <submittedName>
        <fullName evidence="2">NHL repeat containing protein</fullName>
    </submittedName>
</protein>
<dbReference type="Gene3D" id="2.120.10.30">
    <property type="entry name" value="TolB, C-terminal domain"/>
    <property type="match status" value="1"/>
</dbReference>
<dbReference type="SUPFAM" id="SSF49265">
    <property type="entry name" value="Fibronectin type III"/>
    <property type="match status" value="1"/>
</dbReference>
<dbReference type="InterPro" id="IPR003961">
    <property type="entry name" value="FN3_dom"/>
</dbReference>
<evidence type="ECO:0000313" key="2">
    <source>
        <dbReference type="EMBL" id="AEI30282.1"/>
    </source>
</evidence>
<dbReference type="GO" id="GO:0030246">
    <property type="term" value="F:carbohydrate binding"/>
    <property type="evidence" value="ECO:0007669"/>
    <property type="project" value="InterPro"/>
</dbReference>
<gene>
    <name evidence="2" type="ORF">LDC_03686</name>
</gene>
<dbReference type="SUPFAM" id="SSF49452">
    <property type="entry name" value="Starch-binding domain-like"/>
    <property type="match status" value="1"/>
</dbReference>
<dbReference type="InterPro" id="IPR036116">
    <property type="entry name" value="FN3_sf"/>
</dbReference>
<accession>F8UGX5</accession>
<organism evidence="2">
    <name type="scientific">uncultured microorganism</name>
    <dbReference type="NCBI Taxonomy" id="358574"/>
    <lineage>
        <taxon>unclassified sequences</taxon>
        <taxon>environmental samples</taxon>
    </lineage>
</organism>
<dbReference type="InterPro" id="IPR013784">
    <property type="entry name" value="Carb-bd-like_fold"/>
</dbReference>
<dbReference type="Gene3D" id="2.60.40.10">
    <property type="entry name" value="Immunoglobulins"/>
    <property type="match status" value="1"/>
</dbReference>
<name>F8UGX5_9ZZZZ</name>
<dbReference type="InterPro" id="IPR013783">
    <property type="entry name" value="Ig-like_fold"/>
</dbReference>
<dbReference type="SUPFAM" id="SSF101898">
    <property type="entry name" value="NHL repeat"/>
    <property type="match status" value="1"/>
</dbReference>
<dbReference type="Gene3D" id="2.60.40.1120">
    <property type="entry name" value="Carboxypeptidase-like, regulatory domain"/>
    <property type="match status" value="1"/>
</dbReference>
<proteinExistence type="predicted"/>
<dbReference type="AlphaFoldDB" id="F8UGX5"/>
<reference evidence="2" key="1">
    <citation type="submission" date="2011-04" db="EMBL/GenBank/DDBJ databases">
        <title>Taxonomic and functional metagenomic profiling of the microbial community in the anoxic sediment of a brackish shallow lake (Laguna de Carrizo Central Spain).</title>
        <authorList>
            <consortium name="CONSOLIDER consortium CSD2007-00005"/>
            <person name="Guazzaroni M.-E."/>
            <person name="Richter M."/>
            <person name="Garcia-Salamanca A."/>
            <person name="Yarza P."/>
            <person name="Ferrer M."/>
        </authorList>
    </citation>
    <scope>NUCLEOTIDE SEQUENCE</scope>
</reference>
<dbReference type="PROSITE" id="PS50853">
    <property type="entry name" value="FN3"/>
    <property type="match status" value="1"/>
</dbReference>
<dbReference type="EMBL" id="JF805034">
    <property type="protein sequence ID" value="AEI30282.1"/>
    <property type="molecule type" value="Genomic_DNA"/>
</dbReference>
<feature type="domain" description="Fibronectin type-III" evidence="1">
    <location>
        <begin position="215"/>
        <end position="310"/>
    </location>
</feature>